<accession>A0AAW0Q7K4</accession>
<organism evidence="3 4">
    <name type="scientific">Apiospora kogelbergensis</name>
    <dbReference type="NCBI Taxonomy" id="1337665"/>
    <lineage>
        <taxon>Eukaryota</taxon>
        <taxon>Fungi</taxon>
        <taxon>Dikarya</taxon>
        <taxon>Ascomycota</taxon>
        <taxon>Pezizomycotina</taxon>
        <taxon>Sordariomycetes</taxon>
        <taxon>Xylariomycetidae</taxon>
        <taxon>Amphisphaeriales</taxon>
        <taxon>Apiosporaceae</taxon>
        <taxon>Apiospora</taxon>
    </lineage>
</organism>
<proteinExistence type="predicted"/>
<feature type="compositionally biased region" description="Low complexity" evidence="1">
    <location>
        <begin position="17"/>
        <end position="29"/>
    </location>
</feature>
<sequence length="279" mass="31161">MAWPAPSEELDCYDDVPSIAAPSSSASNSRDYPPLRASQLHPISLLHDIVTGHANTPLPPKQPGSHYTHLEVDEIRLLILGPGKADSPLECELTVHKRTHRFVYEALSYAWGDSTKSKQIVHNGSLLQVTESLHSALGHLRSPTESRRIWVDAVCIDQDDAAEKAHQISLMNTIYSEAERVLVWLGPSAPESKPAFSLVNRVVRLNSQSSYWSLLGSLDASCPNHIVPDYVDFSPSNELQKLSTQDLNPLMTMLELPWFTRLWVYQGKSKVRDLILGFF</sequence>
<dbReference type="PANTHER" id="PTHR24148">
    <property type="entry name" value="ANKYRIN REPEAT DOMAIN-CONTAINING PROTEIN 39 HOMOLOG-RELATED"/>
    <property type="match status" value="1"/>
</dbReference>
<dbReference type="Proteomes" id="UP001392437">
    <property type="component" value="Unassembled WGS sequence"/>
</dbReference>
<protein>
    <submittedName>
        <fullName evidence="3">Plasma membrane ATPase 1</fullName>
    </submittedName>
</protein>
<feature type="domain" description="Heterokaryon incompatibility" evidence="2">
    <location>
        <begin position="104"/>
        <end position="266"/>
    </location>
</feature>
<keyword evidence="4" id="KW-1185">Reference proteome</keyword>
<dbReference type="Pfam" id="PF06985">
    <property type="entry name" value="HET"/>
    <property type="match status" value="1"/>
</dbReference>
<gene>
    <name evidence="3" type="ORF">PG999_012674</name>
</gene>
<evidence type="ECO:0000256" key="1">
    <source>
        <dbReference type="SAM" id="MobiDB-lite"/>
    </source>
</evidence>
<dbReference type="AlphaFoldDB" id="A0AAW0Q7K4"/>
<dbReference type="EMBL" id="JAQQWP010000010">
    <property type="protein sequence ID" value="KAK8096730.1"/>
    <property type="molecule type" value="Genomic_DNA"/>
</dbReference>
<comment type="caution">
    <text evidence="3">The sequence shown here is derived from an EMBL/GenBank/DDBJ whole genome shotgun (WGS) entry which is preliminary data.</text>
</comment>
<dbReference type="InterPro" id="IPR010730">
    <property type="entry name" value="HET"/>
</dbReference>
<evidence type="ECO:0000313" key="4">
    <source>
        <dbReference type="Proteomes" id="UP001392437"/>
    </source>
</evidence>
<evidence type="ECO:0000259" key="2">
    <source>
        <dbReference type="Pfam" id="PF06985"/>
    </source>
</evidence>
<dbReference type="PANTHER" id="PTHR24148:SF64">
    <property type="entry name" value="HETEROKARYON INCOMPATIBILITY DOMAIN-CONTAINING PROTEIN"/>
    <property type="match status" value="1"/>
</dbReference>
<dbReference type="InterPro" id="IPR052895">
    <property type="entry name" value="HetReg/Transcr_Mod"/>
</dbReference>
<evidence type="ECO:0000313" key="3">
    <source>
        <dbReference type="EMBL" id="KAK8096730.1"/>
    </source>
</evidence>
<name>A0AAW0Q7K4_9PEZI</name>
<reference evidence="3 4" key="1">
    <citation type="submission" date="2023-01" db="EMBL/GenBank/DDBJ databases">
        <title>Analysis of 21 Apiospora genomes using comparative genomics revels a genus with tremendous synthesis potential of carbohydrate active enzymes and secondary metabolites.</title>
        <authorList>
            <person name="Sorensen T."/>
        </authorList>
    </citation>
    <scope>NUCLEOTIDE SEQUENCE [LARGE SCALE GENOMIC DNA]</scope>
    <source>
        <strain evidence="3 4">CBS 117206</strain>
    </source>
</reference>
<feature type="region of interest" description="Disordered" evidence="1">
    <location>
        <begin position="14"/>
        <end position="33"/>
    </location>
</feature>